<dbReference type="EMBL" id="RQZG01000010">
    <property type="protein sequence ID" value="RRD04603.1"/>
    <property type="molecule type" value="Genomic_DNA"/>
</dbReference>
<dbReference type="Proteomes" id="UP000280819">
    <property type="component" value="Unassembled WGS sequence"/>
</dbReference>
<feature type="region of interest" description="Disordered" evidence="1">
    <location>
        <begin position="79"/>
        <end position="115"/>
    </location>
</feature>
<feature type="compositionally biased region" description="Basic and acidic residues" evidence="1">
    <location>
        <begin position="87"/>
        <end position="107"/>
    </location>
</feature>
<evidence type="ECO:0000313" key="3">
    <source>
        <dbReference type="EMBL" id="RRD04603.1"/>
    </source>
</evidence>
<dbReference type="RefSeq" id="WP_124844993.1">
    <property type="nucleotide sequence ID" value="NZ_RQZG01000010.1"/>
</dbReference>
<comment type="caution">
    <text evidence="3">The sequence shown here is derived from an EMBL/GenBank/DDBJ whole genome shotgun (WGS) entry which is preliminary data.</text>
</comment>
<keyword evidence="2" id="KW-0732">Signal</keyword>
<accession>A0A3P1T839</accession>
<feature type="chain" id="PRO_5018287718" description="Lipoprotein" evidence="2">
    <location>
        <begin position="24"/>
        <end position="115"/>
    </location>
</feature>
<organism evidence="3 4">
    <name type="scientific">Arachnia propionica</name>
    <dbReference type="NCBI Taxonomy" id="1750"/>
    <lineage>
        <taxon>Bacteria</taxon>
        <taxon>Bacillati</taxon>
        <taxon>Actinomycetota</taxon>
        <taxon>Actinomycetes</taxon>
        <taxon>Propionibacteriales</taxon>
        <taxon>Propionibacteriaceae</taxon>
        <taxon>Arachnia</taxon>
    </lineage>
</organism>
<feature type="signal peptide" evidence="2">
    <location>
        <begin position="1"/>
        <end position="23"/>
    </location>
</feature>
<evidence type="ECO:0000313" key="4">
    <source>
        <dbReference type="Proteomes" id="UP000280819"/>
    </source>
</evidence>
<gene>
    <name evidence="3" type="ORF">EII34_09890</name>
</gene>
<evidence type="ECO:0000256" key="1">
    <source>
        <dbReference type="SAM" id="MobiDB-lite"/>
    </source>
</evidence>
<name>A0A3P1T839_9ACTN</name>
<protein>
    <recommendedName>
        <fullName evidence="5">Lipoprotein</fullName>
    </recommendedName>
</protein>
<dbReference type="OrthoDB" id="9943215at2"/>
<evidence type="ECO:0008006" key="5">
    <source>
        <dbReference type="Google" id="ProtNLM"/>
    </source>
</evidence>
<evidence type="ECO:0000256" key="2">
    <source>
        <dbReference type="SAM" id="SignalP"/>
    </source>
</evidence>
<proteinExistence type="predicted"/>
<reference evidence="3 4" key="1">
    <citation type="submission" date="2018-11" db="EMBL/GenBank/DDBJ databases">
        <title>Genomes From Bacteria Associated with the Canine Oral Cavity: a Test Case for Automated Genome-Based Taxonomic Assignment.</title>
        <authorList>
            <person name="Coil D.A."/>
            <person name="Jospin G."/>
            <person name="Darling A.E."/>
            <person name="Wallis C."/>
            <person name="Davis I.J."/>
            <person name="Harris S."/>
            <person name="Eisen J.A."/>
            <person name="Holcombe L.J."/>
            <person name="O'Flynn C."/>
        </authorList>
    </citation>
    <scope>NUCLEOTIDE SEQUENCE [LARGE SCALE GENOMIC DNA]</scope>
    <source>
        <strain evidence="3 4">OH887_COT-365</strain>
    </source>
</reference>
<dbReference type="PROSITE" id="PS51257">
    <property type="entry name" value="PROKAR_LIPOPROTEIN"/>
    <property type="match status" value="1"/>
</dbReference>
<sequence>MNRITVRVAAAAMALAVAFGASACAGGKPSKDELRAAFEKAVGPHATEGEMKEKREELMTCLVDQLHEKLSAEGLKKLIEDANNGDSSKESYEELSEEDRKAMDEIGKVCNPLEG</sequence>
<dbReference type="AlphaFoldDB" id="A0A3P1T839"/>